<comment type="caution">
    <text evidence="1">The sequence shown here is derived from an EMBL/GenBank/DDBJ whole genome shotgun (WGS) entry which is preliminary data.</text>
</comment>
<reference evidence="1" key="1">
    <citation type="submission" date="2013-04" db="EMBL/GenBank/DDBJ databases">
        <authorList>
            <person name="Harkins D.M."/>
            <person name="Durkin A.S."/>
            <person name="Selengut J.D."/>
            <person name="Sanka R."/>
            <person name="DePew J."/>
            <person name="Purushe J."/>
            <person name="Ahmed A."/>
            <person name="van der Linden H."/>
            <person name="Goris M.G.A."/>
            <person name="Hartskeerl R.A."/>
            <person name="Vinetz J.M."/>
            <person name="Sutton G.G."/>
            <person name="Nelson W.C."/>
            <person name="Fouts D.E."/>
        </authorList>
    </citation>
    <scope>NUCLEOTIDE SEQUENCE [LARGE SCALE GENOMIC DNA]</scope>
    <source>
        <strain evidence="1">BUT 6</strain>
    </source>
</reference>
<proteinExistence type="predicted"/>
<dbReference type="Proteomes" id="UP000014540">
    <property type="component" value="Unassembled WGS sequence"/>
</dbReference>
<dbReference type="AlphaFoldDB" id="S3W8N8"/>
<keyword evidence="2" id="KW-1185">Reference proteome</keyword>
<accession>S3W8N8</accession>
<dbReference type="EMBL" id="AKWZ02000001">
    <property type="protein sequence ID" value="EPG76392.1"/>
    <property type="molecule type" value="Genomic_DNA"/>
</dbReference>
<protein>
    <submittedName>
        <fullName evidence="1">Uncharacterized protein</fullName>
    </submittedName>
</protein>
<organism evidence="1 2">
    <name type="scientific">Leptospira fainei serovar Hurstbridge str. BUT 6</name>
    <dbReference type="NCBI Taxonomy" id="1193011"/>
    <lineage>
        <taxon>Bacteria</taxon>
        <taxon>Pseudomonadati</taxon>
        <taxon>Spirochaetota</taxon>
        <taxon>Spirochaetia</taxon>
        <taxon>Leptospirales</taxon>
        <taxon>Leptospiraceae</taxon>
        <taxon>Leptospira</taxon>
    </lineage>
</organism>
<name>S3W8N8_9LEPT</name>
<evidence type="ECO:0000313" key="2">
    <source>
        <dbReference type="Proteomes" id="UP000014540"/>
    </source>
</evidence>
<dbReference type="STRING" id="1193011.LEP1GSC058_1439"/>
<gene>
    <name evidence="1" type="ORF">LEP1GSC058_1439</name>
</gene>
<evidence type="ECO:0000313" key="1">
    <source>
        <dbReference type="EMBL" id="EPG76392.1"/>
    </source>
</evidence>
<sequence length="38" mass="4614">MEYIFRPDILAMEGLICLCFYLMYRVHRKFEDSPANKV</sequence>